<evidence type="ECO:0000313" key="1">
    <source>
        <dbReference type="EMBL" id="SDP83534.1"/>
    </source>
</evidence>
<dbReference type="OrthoDB" id="3692361at2"/>
<dbReference type="RefSeq" id="WP_090102387.1">
    <property type="nucleotide sequence ID" value="NZ_FNIX01000016.1"/>
</dbReference>
<name>A0A1H0VYL6_9PSEU</name>
<organism evidence="1 2">
    <name type="scientific">Lentzea jiangxiensis</name>
    <dbReference type="NCBI Taxonomy" id="641025"/>
    <lineage>
        <taxon>Bacteria</taxon>
        <taxon>Bacillati</taxon>
        <taxon>Actinomycetota</taxon>
        <taxon>Actinomycetes</taxon>
        <taxon>Pseudonocardiales</taxon>
        <taxon>Pseudonocardiaceae</taxon>
        <taxon>Lentzea</taxon>
    </lineage>
</organism>
<reference evidence="2" key="1">
    <citation type="submission" date="2016-10" db="EMBL/GenBank/DDBJ databases">
        <authorList>
            <person name="Varghese N."/>
            <person name="Submissions S."/>
        </authorList>
    </citation>
    <scope>NUCLEOTIDE SEQUENCE [LARGE SCALE GENOMIC DNA]</scope>
    <source>
        <strain evidence="2">CGMCC 4.6609</strain>
    </source>
</reference>
<evidence type="ECO:0000313" key="2">
    <source>
        <dbReference type="Proteomes" id="UP000199691"/>
    </source>
</evidence>
<accession>A0A1H0VYL6</accession>
<evidence type="ECO:0008006" key="3">
    <source>
        <dbReference type="Google" id="ProtNLM"/>
    </source>
</evidence>
<proteinExistence type="predicted"/>
<dbReference type="AlphaFoldDB" id="A0A1H0VYL6"/>
<sequence>MRGLAVVLTCCLAVTACGGGDKFEGDVRFKVTKADSEGYELVLAQEQPRAMISDWYSGRVLAKEFSGPVAVGDEVVCHVVQQRVDEKHISTRTQTTNCHKA</sequence>
<dbReference type="Proteomes" id="UP000199691">
    <property type="component" value="Unassembled WGS sequence"/>
</dbReference>
<keyword evidence="2" id="KW-1185">Reference proteome</keyword>
<protein>
    <recommendedName>
        <fullName evidence="3">DUF5666 domain-containing protein</fullName>
    </recommendedName>
</protein>
<dbReference type="PROSITE" id="PS51257">
    <property type="entry name" value="PROKAR_LIPOPROTEIN"/>
    <property type="match status" value="1"/>
</dbReference>
<dbReference type="STRING" id="641025.SAMN05421507_11686"/>
<dbReference type="EMBL" id="FNIX01000016">
    <property type="protein sequence ID" value="SDP83534.1"/>
    <property type="molecule type" value="Genomic_DNA"/>
</dbReference>
<gene>
    <name evidence="1" type="ORF">SAMN05421507_11686</name>
</gene>